<accession>A0A0V0QKP6</accession>
<organism evidence="3 4">
    <name type="scientific">Pseudocohnilembus persalinus</name>
    <name type="common">Ciliate</name>
    <dbReference type="NCBI Taxonomy" id="266149"/>
    <lineage>
        <taxon>Eukaryota</taxon>
        <taxon>Sar</taxon>
        <taxon>Alveolata</taxon>
        <taxon>Ciliophora</taxon>
        <taxon>Intramacronucleata</taxon>
        <taxon>Oligohymenophorea</taxon>
        <taxon>Scuticociliatia</taxon>
        <taxon>Philasterida</taxon>
        <taxon>Pseudocohnilembidae</taxon>
        <taxon>Pseudocohnilembus</taxon>
    </lineage>
</organism>
<keyword evidence="2" id="KW-0732">Signal</keyword>
<dbReference type="InParanoid" id="A0A0V0QKP6"/>
<evidence type="ECO:0000256" key="2">
    <source>
        <dbReference type="SAM" id="SignalP"/>
    </source>
</evidence>
<dbReference type="EMBL" id="LDAU01000152">
    <property type="protein sequence ID" value="KRX02758.1"/>
    <property type="molecule type" value="Genomic_DNA"/>
</dbReference>
<evidence type="ECO:0008006" key="5">
    <source>
        <dbReference type="Google" id="ProtNLM"/>
    </source>
</evidence>
<evidence type="ECO:0000313" key="4">
    <source>
        <dbReference type="Proteomes" id="UP000054937"/>
    </source>
</evidence>
<reference evidence="3 4" key="1">
    <citation type="journal article" date="2015" name="Sci. Rep.">
        <title>Genome of the facultative scuticociliatosis pathogen Pseudocohnilembus persalinus provides insight into its virulence through horizontal gene transfer.</title>
        <authorList>
            <person name="Xiong J."/>
            <person name="Wang G."/>
            <person name="Cheng J."/>
            <person name="Tian M."/>
            <person name="Pan X."/>
            <person name="Warren A."/>
            <person name="Jiang C."/>
            <person name="Yuan D."/>
            <person name="Miao W."/>
        </authorList>
    </citation>
    <scope>NUCLEOTIDE SEQUENCE [LARGE SCALE GENOMIC DNA]</scope>
    <source>
        <strain evidence="3">36N120E</strain>
    </source>
</reference>
<comment type="caution">
    <text evidence="3">The sequence shown here is derived from an EMBL/GenBank/DDBJ whole genome shotgun (WGS) entry which is preliminary data.</text>
</comment>
<evidence type="ECO:0000256" key="1">
    <source>
        <dbReference type="SAM" id="Phobius"/>
    </source>
</evidence>
<keyword evidence="4" id="KW-1185">Reference proteome</keyword>
<keyword evidence="1" id="KW-0472">Membrane</keyword>
<feature type="transmembrane region" description="Helical" evidence="1">
    <location>
        <begin position="121"/>
        <end position="140"/>
    </location>
</feature>
<dbReference type="Proteomes" id="UP000054937">
    <property type="component" value="Unassembled WGS sequence"/>
</dbReference>
<sequence>MQRSILLGLFLVLCLFTTQIKASDIQKTVDEFQKCVNDKCEWDQSLEEEVKIAEAYAKCMKENTKCIDLDKLLDEEDGELTFDSEFLSSCVDACNQYVDNRNQNYNDYITCTCKCGDADCSYGGVIGFVLAGFLGVLAVLL</sequence>
<feature type="signal peptide" evidence="2">
    <location>
        <begin position="1"/>
        <end position="22"/>
    </location>
</feature>
<dbReference type="AlphaFoldDB" id="A0A0V0QKP6"/>
<keyword evidence="1" id="KW-0812">Transmembrane</keyword>
<feature type="chain" id="PRO_5006867477" description="Transmembrane protein" evidence="2">
    <location>
        <begin position="23"/>
        <end position="141"/>
    </location>
</feature>
<proteinExistence type="predicted"/>
<evidence type="ECO:0000313" key="3">
    <source>
        <dbReference type="EMBL" id="KRX02758.1"/>
    </source>
</evidence>
<name>A0A0V0QKP6_PSEPJ</name>
<keyword evidence="1" id="KW-1133">Transmembrane helix</keyword>
<gene>
    <name evidence="3" type="ORF">PPERSA_02248</name>
</gene>
<protein>
    <recommendedName>
        <fullName evidence="5">Transmembrane protein</fullName>
    </recommendedName>
</protein>